<feature type="domain" description="Bacteriophage tail tape measure N-terminal" evidence="1">
    <location>
        <begin position="44"/>
        <end position="198"/>
    </location>
</feature>
<reference evidence="2" key="1">
    <citation type="submission" date="2020-07" db="EMBL/GenBank/DDBJ databases">
        <authorList>
            <person name="Camacho E."/>
        </authorList>
    </citation>
    <scope>NUCLEOTIDE SEQUENCE</scope>
    <source>
        <strain evidence="2">MPO218</strain>
    </source>
</reference>
<dbReference type="Proteomes" id="UP000664914">
    <property type="component" value="Chromosome"/>
</dbReference>
<accession>A0A975CYT4</accession>
<sequence length="701" mass="74698">MSVTADSVIVDLIANTGSHDANVNKSADNFERAAARSMKAANDVERSTARMANAQRNIGRQISDIGTQLAGGQSPFLIFAQQAPQVADALADTGGKAAKVAAFFAGPWGAAILAAGSILGTTLIPKLLEAGHEAEETEKRVKKLAQSADSFGEAQSLLGKAIDLTTGKLKTQNEVLLEAIRLQALASKAAAAAQESDARKAVQQQGKPSLLQSFSSLYTGIGLPQGNQAIQDIASRFADGKIGIEAARKELDKLTKAGRLSETAMAGVLEQFVNLGRLVNDQKAAQQVLDALDGKGIASDLKPYKDTSKADARAAEKEARARFEAAQRLRSITEQLIASKADLTADVQEQDQFQRDLVKLGRDGQVAELKEQMRRKEIGEAEFQARTALVEAITANKLDLINRKDEIRLAQEQLTTALDANKNQQDVTRAQQGLATTIDQRRDLELKLFDLQIEEQRLRAQSIVDLAAAGKASAEEARRAQAVLDALPELQDLGRRNIERNNSSASQVYLRSLGTDQIADTFDENAVGYLQRFNSELDQTVKSALHLHGIFGDIVGDLIDMAIKQALIKPLGNFLFGGSTGGGLIGSIAGSIFGRASGGYAAPRSLHRVNETAGGVELLRMGPTGGQVIPLGQSQASPRGGGTTVLQTIAVDARGAVMNREFAAMILAQAEQRAVQLDAVSGKAVYNATPQRLQQQNLLGS</sequence>
<reference evidence="2" key="2">
    <citation type="submission" date="2021-04" db="EMBL/GenBank/DDBJ databases">
        <title>Isolation and genomic analysis of the ibuprofen-degrading bacterium Sphingomonas strain MPO218.</title>
        <authorList>
            <person name="Aulestia M."/>
            <person name="Flores A."/>
            <person name="Mangas E.L."/>
            <person name="Perez-Pulido A.J."/>
            <person name="Santero E."/>
            <person name="Camacho E.M."/>
        </authorList>
    </citation>
    <scope>NUCLEOTIDE SEQUENCE</scope>
    <source>
        <strain evidence="2">MPO218</strain>
    </source>
</reference>
<dbReference type="InterPro" id="IPR009628">
    <property type="entry name" value="Phage_tape_measure_N"/>
</dbReference>
<dbReference type="Pfam" id="PF06791">
    <property type="entry name" value="TMP_2"/>
    <property type="match status" value="1"/>
</dbReference>
<evidence type="ECO:0000313" key="2">
    <source>
        <dbReference type="EMBL" id="QTH19794.1"/>
    </source>
</evidence>
<gene>
    <name evidence="2" type="ORF">HRJ34_15625</name>
</gene>
<dbReference type="EMBL" id="CP059319">
    <property type="protein sequence ID" value="QTH19794.1"/>
    <property type="molecule type" value="Genomic_DNA"/>
</dbReference>
<evidence type="ECO:0000313" key="3">
    <source>
        <dbReference type="Proteomes" id="UP000664914"/>
    </source>
</evidence>
<organism evidence="2 3">
    <name type="scientific">Rhizorhabdus wittichii</name>
    <dbReference type="NCBI Taxonomy" id="160791"/>
    <lineage>
        <taxon>Bacteria</taxon>
        <taxon>Pseudomonadati</taxon>
        <taxon>Pseudomonadota</taxon>
        <taxon>Alphaproteobacteria</taxon>
        <taxon>Sphingomonadales</taxon>
        <taxon>Sphingomonadaceae</taxon>
        <taxon>Rhizorhabdus</taxon>
    </lineage>
</organism>
<name>A0A975CYT4_9SPHN</name>
<evidence type="ECO:0000259" key="1">
    <source>
        <dbReference type="Pfam" id="PF06791"/>
    </source>
</evidence>
<proteinExistence type="predicted"/>
<dbReference type="AlphaFoldDB" id="A0A975CYT4"/>
<protein>
    <submittedName>
        <fullName evidence="2">Phage tail length tape measure family protein</fullName>
    </submittedName>
</protein>
<dbReference type="RefSeq" id="WP_208631756.1">
    <property type="nucleotide sequence ID" value="NZ_CP059319.1"/>
</dbReference>